<protein>
    <recommendedName>
        <fullName evidence="8 9">Outer membrane protein assembly factor BamA</fullName>
    </recommendedName>
</protein>
<feature type="domain" description="POTRA" evidence="10">
    <location>
        <begin position="370"/>
        <end position="443"/>
    </location>
</feature>
<evidence type="ECO:0000256" key="6">
    <source>
        <dbReference type="ARBA" id="ARBA00023136"/>
    </source>
</evidence>
<evidence type="ECO:0000313" key="12">
    <source>
        <dbReference type="Proteomes" id="UP000094172"/>
    </source>
</evidence>
<keyword evidence="7 8" id="KW-0998">Cell outer membrane</keyword>
<dbReference type="PANTHER" id="PTHR12815">
    <property type="entry name" value="SORTING AND ASSEMBLY MACHINERY SAMM50 PROTEIN FAMILY MEMBER"/>
    <property type="match status" value="1"/>
</dbReference>
<dbReference type="GO" id="GO:0043165">
    <property type="term" value="P:Gram-negative-bacterium-type cell outer membrane assembly"/>
    <property type="evidence" value="ECO:0007669"/>
    <property type="project" value="UniProtKB-UniRule"/>
</dbReference>
<dbReference type="HAMAP" id="MF_01430">
    <property type="entry name" value="OM_assembly_BamA"/>
    <property type="match status" value="1"/>
</dbReference>
<evidence type="ECO:0000256" key="4">
    <source>
        <dbReference type="ARBA" id="ARBA00022729"/>
    </source>
</evidence>
<keyword evidence="5 8" id="KW-0677">Repeat</keyword>
<evidence type="ECO:0000256" key="5">
    <source>
        <dbReference type="ARBA" id="ARBA00022737"/>
    </source>
</evidence>
<proteinExistence type="inferred from homology"/>
<dbReference type="Pfam" id="PF01103">
    <property type="entry name" value="Omp85"/>
    <property type="match status" value="1"/>
</dbReference>
<comment type="similarity">
    <text evidence="8">Belongs to the BamA family.</text>
</comment>
<dbReference type="InterPro" id="IPR023707">
    <property type="entry name" value="OM_assembly_BamA"/>
</dbReference>
<comment type="subunit">
    <text evidence="8">Part of the Bam complex.</text>
</comment>
<dbReference type="NCBIfam" id="TIGR03303">
    <property type="entry name" value="OM_YaeT"/>
    <property type="match status" value="1"/>
</dbReference>
<feature type="domain" description="POTRA" evidence="10">
    <location>
        <begin position="108"/>
        <end position="185"/>
    </location>
</feature>
<evidence type="ECO:0000256" key="8">
    <source>
        <dbReference type="HAMAP-Rule" id="MF_01430"/>
    </source>
</evidence>
<dbReference type="RefSeq" id="WP_069444722.1">
    <property type="nucleotide sequence ID" value="NZ_LPWE01000012.1"/>
</dbReference>
<keyword evidence="6 8" id="KW-0472">Membrane</keyword>
<evidence type="ECO:0000256" key="7">
    <source>
        <dbReference type="ARBA" id="ARBA00023237"/>
    </source>
</evidence>
<keyword evidence="12" id="KW-1185">Reference proteome</keyword>
<keyword evidence="2 8" id="KW-1134">Transmembrane beta strand</keyword>
<keyword evidence="4 8" id="KW-0732">Signal</keyword>
<feature type="domain" description="POTRA" evidence="10">
    <location>
        <begin position="40"/>
        <end position="107"/>
    </location>
</feature>
<keyword evidence="3 8" id="KW-0812">Transmembrane</keyword>
<dbReference type="InterPro" id="IPR034746">
    <property type="entry name" value="POTRA"/>
</dbReference>
<dbReference type="Proteomes" id="UP000094172">
    <property type="component" value="Unassembled WGS sequence"/>
</dbReference>
<dbReference type="InterPro" id="IPR039910">
    <property type="entry name" value="D15-like"/>
</dbReference>
<dbReference type="Gene3D" id="3.10.20.310">
    <property type="entry name" value="membrane protein fhac"/>
    <property type="match status" value="5"/>
</dbReference>
<name>A0A1E3VLD3_9HYPH</name>
<dbReference type="GO" id="GO:0051205">
    <property type="term" value="P:protein insertion into membrane"/>
    <property type="evidence" value="ECO:0007669"/>
    <property type="project" value="UniProtKB-UniRule"/>
</dbReference>
<comment type="caution">
    <text evidence="11">The sequence shown here is derived from an EMBL/GenBank/DDBJ whole genome shotgun (WGS) entry which is preliminary data.</text>
</comment>
<accession>A0A1E3VLD3</accession>
<evidence type="ECO:0000256" key="1">
    <source>
        <dbReference type="ARBA" id="ARBA00004370"/>
    </source>
</evidence>
<dbReference type="PIRSF" id="PIRSF006076">
    <property type="entry name" value="OM_assembly_OMP85"/>
    <property type="match status" value="1"/>
</dbReference>
<evidence type="ECO:0000256" key="3">
    <source>
        <dbReference type="ARBA" id="ARBA00022692"/>
    </source>
</evidence>
<dbReference type="Pfam" id="PF07244">
    <property type="entry name" value="POTRA"/>
    <property type="match status" value="5"/>
</dbReference>
<organism evidence="11 12">
    <name type="scientific">Methyloceanibacter stevinii</name>
    <dbReference type="NCBI Taxonomy" id="1774970"/>
    <lineage>
        <taxon>Bacteria</taxon>
        <taxon>Pseudomonadati</taxon>
        <taxon>Pseudomonadota</taxon>
        <taxon>Alphaproteobacteria</taxon>
        <taxon>Hyphomicrobiales</taxon>
        <taxon>Hyphomicrobiaceae</taxon>
        <taxon>Methyloceanibacter</taxon>
    </lineage>
</organism>
<dbReference type="Gene3D" id="2.40.160.50">
    <property type="entry name" value="membrane protein fhac: a member of the omp85/tpsb transporter family"/>
    <property type="match status" value="1"/>
</dbReference>
<comment type="subcellular location">
    <subcellularLocation>
        <location evidence="8">Cell outer membrane</location>
    </subcellularLocation>
    <subcellularLocation>
        <location evidence="1">Membrane</location>
    </subcellularLocation>
</comment>
<evidence type="ECO:0000313" key="11">
    <source>
        <dbReference type="EMBL" id="ODR94360.1"/>
    </source>
</evidence>
<dbReference type="PANTHER" id="PTHR12815:SF23">
    <property type="entry name" value="OUTER MEMBRANE PROTEIN ASSEMBLY FACTOR BAMA"/>
    <property type="match status" value="1"/>
</dbReference>
<sequence>MVRWTLERGLAAVLLVLCSVPLSLGISAGFGDLTALAQNATISSVVVQGNQRVEAETIRSYLTFSAGDPYDPGEINQSLKTLFATGLFKDVRIRRQYSTVVVVVVENPVVARVRFEGNKDVESDTLSSEVQVKPRSVYTQARVQADEQRIRDVLARQGHYDAQVSAQVIPLGGNRVEVVYQIGEGVKTKVKAIKFVGNEAFSASQLRFVVSTKRTSWLSFLKNDNIYDPDRLALDRELLRQFYLKNGTRMYASSPRRRYVAGRGRRRLLNRNEGGFVITFEIYEGPRYDFGYIDIESALPSLDVNALSGALLTRPSKRYNVEKVEKTVEALTVKVSEQGYAFGQVRPRFDRDPTTQTINITYVIDEGPRVYIERINIVGNYRTEDQVIRRQFRLAEGDAYNRLLIEAARKRLRSLGFFKTVDIQTSPGSAPDRVVIDVVVVEQPTGEFSFGVGYSTTEGVIGDVSVTERNLMGRGQYVRLGLSGSLERFQVDFSFTEPAFLGRNIAAGFDLFHKEVDLTNVASFKQRDTGGNLRIGFPVANNTQLGLRYRLQREEIYDATRDASLAIKQAADEGAVLVSSLGYTLAYDTRNLPQSPTSGIFASISQDFAGVGGDVQYNRFILDTRGYYPITNKITLVGRVQGGVIEPWGGEDLRLTDLFFKGGETIRGFDRAGYGPRDACRDPTTGKRVPDCSQDSLGGKYFWATTAEVRFPLPLIPENLGMQGAVFVDAGSLWGPGEAAIQAVDIDEGSYIEDTADIRLSTGVSLIWQSPLGPLRADLAEALLKADFDRTELFRFGASTAF</sequence>
<comment type="function">
    <text evidence="8">Part of the outer membrane protein assembly complex, which is involved in assembly and insertion of beta-barrel proteins into the outer membrane.</text>
</comment>
<dbReference type="InterPro" id="IPR000184">
    <property type="entry name" value="Bac_surfAg_D15"/>
</dbReference>
<reference evidence="11 12" key="1">
    <citation type="journal article" date="2016" name="Environ. Microbiol.">
        <title>New Methyloceanibacter diversity from North Sea sediments includes methanotroph containing solely the soluble methane monooxygenase.</title>
        <authorList>
            <person name="Vekeman B."/>
            <person name="Kerckhof F.M."/>
            <person name="Cremers G."/>
            <person name="de Vos P."/>
            <person name="Vandamme P."/>
            <person name="Boon N."/>
            <person name="Op den Camp H.J."/>
            <person name="Heylen K."/>
        </authorList>
    </citation>
    <scope>NUCLEOTIDE SEQUENCE [LARGE SCALE GENOMIC DNA]</scope>
    <source>
        <strain evidence="11 12">R-67176</strain>
    </source>
</reference>
<evidence type="ECO:0000256" key="9">
    <source>
        <dbReference type="NCBIfam" id="TIGR03303"/>
    </source>
</evidence>
<gene>
    <name evidence="8" type="primary">bamA</name>
    <name evidence="11" type="ORF">AUC70_06665</name>
</gene>
<dbReference type="PROSITE" id="PS51779">
    <property type="entry name" value="POTRA"/>
    <property type="match status" value="3"/>
</dbReference>
<dbReference type="InterPro" id="IPR010827">
    <property type="entry name" value="BamA/TamA_POTRA"/>
</dbReference>
<dbReference type="EMBL" id="LPWE01000012">
    <property type="protein sequence ID" value="ODR94360.1"/>
    <property type="molecule type" value="Genomic_DNA"/>
</dbReference>
<dbReference type="STRING" id="1774970.AUC70_06665"/>
<dbReference type="GO" id="GO:0009279">
    <property type="term" value="C:cell outer membrane"/>
    <property type="evidence" value="ECO:0007669"/>
    <property type="project" value="UniProtKB-SubCell"/>
</dbReference>
<evidence type="ECO:0000259" key="10">
    <source>
        <dbReference type="PROSITE" id="PS51779"/>
    </source>
</evidence>
<dbReference type="AlphaFoldDB" id="A0A1E3VLD3"/>
<evidence type="ECO:0000256" key="2">
    <source>
        <dbReference type="ARBA" id="ARBA00022452"/>
    </source>
</evidence>